<dbReference type="RefSeq" id="WP_105958410.1">
    <property type="nucleotide sequence ID" value="NZ_PVNS01000004.1"/>
</dbReference>
<dbReference type="InterPro" id="IPR009293">
    <property type="entry name" value="UPF0478"/>
</dbReference>
<sequence>MDWLGIGVLVLAIAIFIGVLFLRPVLTKLAETLGNTAETVSTLNKSLGEITSETTLILYNTNETLVDVNDKIGKLNPLFDIVHDTGEAAHHLTATMASYTSVKHDRAQEGVNYINKKDLEGILRGAAFVYYLRQVKKESDQVAKGEAIHGENI</sequence>
<gene>
    <name evidence="2" type="ORF">C6I21_05300</name>
</gene>
<comment type="caution">
    <text evidence="2">The sequence shown here is derived from an EMBL/GenBank/DDBJ whole genome shotgun (WGS) entry which is preliminary data.</text>
</comment>
<keyword evidence="1" id="KW-1133">Transmembrane helix</keyword>
<keyword evidence="1" id="KW-0812">Transmembrane</keyword>
<dbReference type="Proteomes" id="UP000243650">
    <property type="component" value="Unassembled WGS sequence"/>
</dbReference>
<evidence type="ECO:0000313" key="2">
    <source>
        <dbReference type="EMBL" id="PRO66220.1"/>
    </source>
</evidence>
<dbReference type="EMBL" id="PVNS01000004">
    <property type="protein sequence ID" value="PRO66220.1"/>
    <property type="molecule type" value="Genomic_DNA"/>
</dbReference>
<dbReference type="PANTHER" id="PTHR40070:SF1">
    <property type="entry name" value="UPF0478 PROTEIN YTXG"/>
    <property type="match status" value="1"/>
</dbReference>
<reference evidence="2 3" key="1">
    <citation type="submission" date="2018-03" db="EMBL/GenBank/DDBJ databases">
        <title>Bacillus urumqiensis sp. nov., a moderately haloalkaliphilic bacterium isolated from a salt lake.</title>
        <authorList>
            <person name="Zhao B."/>
            <person name="Liao Z."/>
        </authorList>
    </citation>
    <scope>NUCLEOTIDE SEQUENCE [LARGE SCALE GENOMIC DNA]</scope>
    <source>
        <strain evidence="2 3">BZ-SZ-XJ18</strain>
    </source>
</reference>
<keyword evidence="3" id="KW-1185">Reference proteome</keyword>
<dbReference type="Pfam" id="PF06103">
    <property type="entry name" value="DUF948"/>
    <property type="match status" value="1"/>
</dbReference>
<protein>
    <submittedName>
        <fullName evidence="2">DUF948 domain-containing protein</fullName>
    </submittedName>
</protein>
<name>A0A2P6MIY3_ALKUR</name>
<evidence type="ECO:0000313" key="3">
    <source>
        <dbReference type="Proteomes" id="UP000243650"/>
    </source>
</evidence>
<dbReference type="OrthoDB" id="2437843at2"/>
<keyword evidence="1" id="KW-0472">Membrane</keyword>
<evidence type="ECO:0000256" key="1">
    <source>
        <dbReference type="SAM" id="Phobius"/>
    </source>
</evidence>
<proteinExistence type="predicted"/>
<dbReference type="AlphaFoldDB" id="A0A2P6MIY3"/>
<dbReference type="PANTHER" id="PTHR40070">
    <property type="entry name" value="UPF0478 PROTEIN YTXG"/>
    <property type="match status" value="1"/>
</dbReference>
<feature type="transmembrane region" description="Helical" evidence="1">
    <location>
        <begin position="6"/>
        <end position="26"/>
    </location>
</feature>
<accession>A0A2P6MIY3</accession>
<organism evidence="2 3">
    <name type="scientific">Alkalicoccus urumqiensis</name>
    <name type="common">Bacillus urumqiensis</name>
    <dbReference type="NCBI Taxonomy" id="1548213"/>
    <lineage>
        <taxon>Bacteria</taxon>
        <taxon>Bacillati</taxon>
        <taxon>Bacillota</taxon>
        <taxon>Bacilli</taxon>
        <taxon>Bacillales</taxon>
        <taxon>Bacillaceae</taxon>
        <taxon>Alkalicoccus</taxon>
    </lineage>
</organism>